<dbReference type="Proteomes" id="UP000322876">
    <property type="component" value="Unassembled WGS sequence"/>
</dbReference>
<dbReference type="PROSITE" id="PS01169">
    <property type="entry name" value="RIBOSOMAL_L21"/>
    <property type="match status" value="1"/>
</dbReference>
<dbReference type="SUPFAM" id="SSF141091">
    <property type="entry name" value="L21p-like"/>
    <property type="match status" value="1"/>
</dbReference>
<dbReference type="InterPro" id="IPR028909">
    <property type="entry name" value="bL21-like"/>
</dbReference>
<dbReference type="GO" id="GO:0005737">
    <property type="term" value="C:cytoplasm"/>
    <property type="evidence" value="ECO:0007669"/>
    <property type="project" value="UniProtKB-ARBA"/>
</dbReference>
<accession>A0A5A8F4V1</accession>
<dbReference type="GO" id="GO:0019843">
    <property type="term" value="F:rRNA binding"/>
    <property type="evidence" value="ECO:0007669"/>
    <property type="project" value="UniProtKB-UniRule"/>
</dbReference>
<keyword evidence="2 6" id="KW-0699">rRNA-binding</keyword>
<dbReference type="Pfam" id="PF00829">
    <property type="entry name" value="Ribosomal_L21p"/>
    <property type="match status" value="1"/>
</dbReference>
<proteinExistence type="inferred from homology"/>
<evidence type="ECO:0000256" key="3">
    <source>
        <dbReference type="ARBA" id="ARBA00022884"/>
    </source>
</evidence>
<keyword evidence="9" id="KW-1185">Reference proteome</keyword>
<evidence type="ECO:0000256" key="1">
    <source>
        <dbReference type="ARBA" id="ARBA00008563"/>
    </source>
</evidence>
<evidence type="ECO:0000256" key="5">
    <source>
        <dbReference type="ARBA" id="ARBA00023274"/>
    </source>
</evidence>
<keyword evidence="3 6" id="KW-0694">RNA-binding</keyword>
<organism evidence="8 9">
    <name type="scientific">Deferribacter autotrophicus</name>
    <dbReference type="NCBI Taxonomy" id="500465"/>
    <lineage>
        <taxon>Bacteria</taxon>
        <taxon>Pseudomonadati</taxon>
        <taxon>Deferribacterota</taxon>
        <taxon>Deferribacteres</taxon>
        <taxon>Deferribacterales</taxon>
        <taxon>Deferribacteraceae</taxon>
        <taxon>Deferribacter</taxon>
    </lineage>
</organism>
<evidence type="ECO:0000256" key="2">
    <source>
        <dbReference type="ARBA" id="ARBA00022730"/>
    </source>
</evidence>
<reference evidence="8 9" key="1">
    <citation type="submission" date="2019-06" db="EMBL/GenBank/DDBJ databases">
        <title>Genomic insights into carbon and energy metabolism of Deferribacter autotrophicus revealed new metabolic traits in the phylum Deferribacteres.</title>
        <authorList>
            <person name="Slobodkin A.I."/>
            <person name="Slobodkina G.B."/>
            <person name="Allioux M."/>
            <person name="Alain K."/>
            <person name="Jebbar M."/>
            <person name="Shadrin V."/>
            <person name="Kublanov I.V."/>
            <person name="Toshchakov S.V."/>
            <person name="Bonch-Osmolovskaya E.A."/>
        </authorList>
    </citation>
    <scope>NUCLEOTIDE SEQUENCE [LARGE SCALE GENOMIC DNA]</scope>
    <source>
        <strain evidence="8 9">SL50</strain>
    </source>
</reference>
<evidence type="ECO:0000256" key="4">
    <source>
        <dbReference type="ARBA" id="ARBA00022980"/>
    </source>
</evidence>
<dbReference type="EMBL" id="VFJB01000004">
    <property type="protein sequence ID" value="KAA0258516.1"/>
    <property type="molecule type" value="Genomic_DNA"/>
</dbReference>
<evidence type="ECO:0000313" key="8">
    <source>
        <dbReference type="EMBL" id="KAA0258516.1"/>
    </source>
</evidence>
<evidence type="ECO:0000256" key="6">
    <source>
        <dbReference type="HAMAP-Rule" id="MF_01363"/>
    </source>
</evidence>
<evidence type="ECO:0000313" key="9">
    <source>
        <dbReference type="Proteomes" id="UP000322876"/>
    </source>
</evidence>
<dbReference type="GO" id="GO:0003735">
    <property type="term" value="F:structural constituent of ribosome"/>
    <property type="evidence" value="ECO:0007669"/>
    <property type="project" value="InterPro"/>
</dbReference>
<evidence type="ECO:0000256" key="7">
    <source>
        <dbReference type="RuleBase" id="RU000562"/>
    </source>
</evidence>
<dbReference type="RefSeq" id="WP_149266072.1">
    <property type="nucleotide sequence ID" value="NZ_VFJB01000004.1"/>
</dbReference>
<dbReference type="HAMAP" id="MF_01363">
    <property type="entry name" value="Ribosomal_bL21"/>
    <property type="match status" value="1"/>
</dbReference>
<comment type="function">
    <text evidence="6 7">This protein binds to 23S rRNA in the presence of protein L20.</text>
</comment>
<dbReference type="PANTHER" id="PTHR21349">
    <property type="entry name" value="50S RIBOSOMAL PROTEIN L21"/>
    <property type="match status" value="1"/>
</dbReference>
<dbReference type="InterPro" id="IPR001787">
    <property type="entry name" value="Ribosomal_bL21"/>
</dbReference>
<comment type="caution">
    <text evidence="8">The sequence shown here is derived from an EMBL/GenBank/DDBJ whole genome shotgun (WGS) entry which is preliminary data.</text>
</comment>
<dbReference type="PANTHER" id="PTHR21349:SF0">
    <property type="entry name" value="LARGE RIBOSOMAL SUBUNIT PROTEIN BL21M"/>
    <property type="match status" value="1"/>
</dbReference>
<dbReference type="GO" id="GO:1990904">
    <property type="term" value="C:ribonucleoprotein complex"/>
    <property type="evidence" value="ECO:0007669"/>
    <property type="project" value="UniProtKB-KW"/>
</dbReference>
<keyword evidence="5 6" id="KW-0687">Ribonucleoprotein</keyword>
<dbReference type="GO" id="GO:0005840">
    <property type="term" value="C:ribosome"/>
    <property type="evidence" value="ECO:0007669"/>
    <property type="project" value="UniProtKB-KW"/>
</dbReference>
<keyword evidence="4 6" id="KW-0689">Ribosomal protein</keyword>
<dbReference type="OrthoDB" id="9813334at2"/>
<dbReference type="GO" id="GO:0006412">
    <property type="term" value="P:translation"/>
    <property type="evidence" value="ECO:0007669"/>
    <property type="project" value="UniProtKB-UniRule"/>
</dbReference>
<sequence>MFAILKTGGKQYTVKVGDVLKVEKLNADEGATLELEEVLAVAKDGDLILGAPKVENAKVEVEILEHGKDKKILVFKKKRRKDYKKRYGHRQHYTKIRVKDIKVG</sequence>
<name>A0A5A8F4V1_9BACT</name>
<protein>
    <recommendedName>
        <fullName evidence="6">Large ribosomal subunit protein bL21</fullName>
    </recommendedName>
</protein>
<dbReference type="NCBIfam" id="TIGR00061">
    <property type="entry name" value="L21"/>
    <property type="match status" value="1"/>
</dbReference>
<dbReference type="InterPro" id="IPR018258">
    <property type="entry name" value="Ribosomal_bL21_CS"/>
</dbReference>
<comment type="subunit">
    <text evidence="6">Part of the 50S ribosomal subunit. Contacts protein L20.</text>
</comment>
<comment type="similarity">
    <text evidence="1 6 7">Belongs to the bacterial ribosomal protein bL21 family.</text>
</comment>
<dbReference type="AlphaFoldDB" id="A0A5A8F4V1"/>
<dbReference type="InterPro" id="IPR036164">
    <property type="entry name" value="bL21-like_sf"/>
</dbReference>
<gene>
    <name evidence="6 8" type="primary">rplU</name>
    <name evidence="8" type="ORF">FHQ18_05000</name>
</gene>